<feature type="signal peptide" evidence="2">
    <location>
        <begin position="1"/>
        <end position="22"/>
    </location>
</feature>
<gene>
    <name evidence="3" type="ORF">PSFLO_03164</name>
</gene>
<dbReference type="Proteomes" id="UP000323386">
    <property type="component" value="Unassembled WGS sequence"/>
</dbReference>
<protein>
    <submittedName>
        <fullName evidence="3">Uncharacterized protein</fullName>
    </submittedName>
</protein>
<dbReference type="AlphaFoldDB" id="A0A5C3EZM8"/>
<sequence length="300" mass="31538">MCQARRGGPSALACLALPGLVAWPSVPLWPLLGRPPAWPHARPPAAGWLAGRTPIAWPWPWLSCFLLVRPPARPPFWFLLPAPSSTVSSRLASPPLSPAPPCLPLALLRNRPPPSSSSSSSSTTHPPPPPSLSLPPPSLSLPPRSPLSLPLLVAYRLSAGQSRGQARSTSLRDVPSLLETGATTIRADLNPVSTRLDLGSSVLEALGRFLTGVPLRPARAAPARPHSFSALARRPPCYIPCFSVLRISASLHPRRLSIAHALVSSCIGGSPAPSHISLSIRHGPGVEAGHPPSHQGGRKA</sequence>
<keyword evidence="2" id="KW-0732">Signal</keyword>
<evidence type="ECO:0000313" key="4">
    <source>
        <dbReference type="Proteomes" id="UP000323386"/>
    </source>
</evidence>
<reference evidence="3 4" key="1">
    <citation type="submission" date="2018-03" db="EMBL/GenBank/DDBJ databases">
        <authorList>
            <person name="Guldener U."/>
        </authorList>
    </citation>
    <scope>NUCLEOTIDE SEQUENCE [LARGE SCALE GENOMIC DNA]</scope>
    <source>
        <strain evidence="3 4">DAOM196992</strain>
    </source>
</reference>
<proteinExistence type="predicted"/>
<feature type="chain" id="PRO_5023069496" evidence="2">
    <location>
        <begin position="23"/>
        <end position="300"/>
    </location>
</feature>
<feature type="region of interest" description="Disordered" evidence="1">
    <location>
        <begin position="280"/>
        <end position="300"/>
    </location>
</feature>
<keyword evidence="4" id="KW-1185">Reference proteome</keyword>
<evidence type="ECO:0000313" key="3">
    <source>
        <dbReference type="EMBL" id="SPO37688.1"/>
    </source>
</evidence>
<feature type="compositionally biased region" description="Low complexity" evidence="1">
    <location>
        <begin position="104"/>
        <end position="124"/>
    </location>
</feature>
<accession>A0A5C3EZM8</accession>
<feature type="compositionally biased region" description="Pro residues" evidence="1">
    <location>
        <begin position="125"/>
        <end position="139"/>
    </location>
</feature>
<name>A0A5C3EZM8_9BASI</name>
<evidence type="ECO:0000256" key="2">
    <source>
        <dbReference type="SAM" id="SignalP"/>
    </source>
</evidence>
<organism evidence="3 4">
    <name type="scientific">Pseudozyma flocculosa</name>
    <dbReference type="NCBI Taxonomy" id="84751"/>
    <lineage>
        <taxon>Eukaryota</taxon>
        <taxon>Fungi</taxon>
        <taxon>Dikarya</taxon>
        <taxon>Basidiomycota</taxon>
        <taxon>Ustilaginomycotina</taxon>
        <taxon>Ustilaginomycetes</taxon>
        <taxon>Ustilaginales</taxon>
        <taxon>Ustilaginaceae</taxon>
        <taxon>Pseudozyma</taxon>
    </lineage>
</organism>
<dbReference type="EMBL" id="OOIP01000007">
    <property type="protein sequence ID" value="SPO37688.1"/>
    <property type="molecule type" value="Genomic_DNA"/>
</dbReference>
<feature type="region of interest" description="Disordered" evidence="1">
    <location>
        <begin position="103"/>
        <end position="139"/>
    </location>
</feature>
<evidence type="ECO:0000256" key="1">
    <source>
        <dbReference type="SAM" id="MobiDB-lite"/>
    </source>
</evidence>